<name>A0A7C9CJ69_OPUST</name>
<feature type="transmembrane region" description="Helical" evidence="1">
    <location>
        <begin position="12"/>
        <end position="34"/>
    </location>
</feature>
<organism evidence="2">
    <name type="scientific">Opuntia streptacantha</name>
    <name type="common">Prickly pear cactus</name>
    <name type="synonym">Opuntia cardona</name>
    <dbReference type="NCBI Taxonomy" id="393608"/>
    <lineage>
        <taxon>Eukaryota</taxon>
        <taxon>Viridiplantae</taxon>
        <taxon>Streptophyta</taxon>
        <taxon>Embryophyta</taxon>
        <taxon>Tracheophyta</taxon>
        <taxon>Spermatophyta</taxon>
        <taxon>Magnoliopsida</taxon>
        <taxon>eudicotyledons</taxon>
        <taxon>Gunneridae</taxon>
        <taxon>Pentapetalae</taxon>
        <taxon>Caryophyllales</taxon>
        <taxon>Cactineae</taxon>
        <taxon>Cactaceae</taxon>
        <taxon>Opuntioideae</taxon>
        <taxon>Opuntia</taxon>
    </lineage>
</organism>
<keyword evidence="1" id="KW-1133">Transmembrane helix</keyword>
<reference evidence="2" key="2">
    <citation type="submission" date="2020-07" db="EMBL/GenBank/DDBJ databases">
        <authorList>
            <person name="Vera ALvarez R."/>
            <person name="Arias-Moreno D.M."/>
            <person name="Jimenez-Jacinto V."/>
            <person name="Jimenez-Bremont J.F."/>
            <person name="Swaminathan K."/>
            <person name="Moose S.P."/>
            <person name="Guerrero-Gonzalez M.L."/>
            <person name="Marino-Ramirez L."/>
            <person name="Landsman D."/>
            <person name="Rodriguez-Kessler M."/>
            <person name="Delgado-Sanchez P."/>
        </authorList>
    </citation>
    <scope>NUCLEOTIDE SEQUENCE</scope>
    <source>
        <tissue evidence="2">Cladode</tissue>
    </source>
</reference>
<dbReference type="EMBL" id="GISG01009039">
    <property type="protein sequence ID" value="MBA4615848.1"/>
    <property type="molecule type" value="Transcribed_RNA"/>
</dbReference>
<evidence type="ECO:0000313" key="2">
    <source>
        <dbReference type="EMBL" id="MBA4615848.1"/>
    </source>
</evidence>
<reference evidence="2" key="1">
    <citation type="journal article" date="2013" name="J. Plant Res.">
        <title>Effect of fungi and light on seed germination of three Opuntia species from semiarid lands of central Mexico.</title>
        <authorList>
            <person name="Delgado-Sanchez P."/>
            <person name="Jimenez-Bremont J.F."/>
            <person name="Guerrero-Gonzalez Mde L."/>
            <person name="Flores J."/>
        </authorList>
    </citation>
    <scope>NUCLEOTIDE SEQUENCE</scope>
    <source>
        <tissue evidence="2">Cladode</tissue>
    </source>
</reference>
<keyword evidence="1" id="KW-0472">Membrane</keyword>
<protein>
    <submittedName>
        <fullName evidence="2">Uncharacterized protein</fullName>
    </submittedName>
</protein>
<evidence type="ECO:0000256" key="1">
    <source>
        <dbReference type="SAM" id="Phobius"/>
    </source>
</evidence>
<sequence length="109" mass="12485">MIMIMMIRNQECGLTGYRLIGTSVGTLIIILTLLPPNMMCIIQTPKGKGSTPRRRFFTTFLLVQRTGGRFPAKPGRGKSLSSKKTIKMQKKRKWQWKMMCLKRLLGPKN</sequence>
<proteinExistence type="predicted"/>
<accession>A0A7C9CJ69</accession>
<dbReference type="AlphaFoldDB" id="A0A7C9CJ69"/>
<keyword evidence="1" id="KW-0812">Transmembrane</keyword>